<gene>
    <name evidence="1" type="ORF">HAX54_019865</name>
</gene>
<dbReference type="EMBL" id="JACEIK010024094">
    <property type="protein sequence ID" value="MCE5166464.1"/>
    <property type="molecule type" value="Genomic_DNA"/>
</dbReference>
<sequence length="124" mass="14666">MKQLMAQEWKVNITLPIETTAKEPIIEIGVELQGLNEGDEVEEMQIDWKPVRRKDAAKIITQHGDNQQYTHQIALHNWQRRRWCKPNQEEERCLFSEHQHESGTIRLKQGSHYGEILNFKQGYS</sequence>
<protein>
    <submittedName>
        <fullName evidence="1">Uncharacterized protein</fullName>
    </submittedName>
</protein>
<organism evidence="1 2">
    <name type="scientific">Datura stramonium</name>
    <name type="common">Jimsonweed</name>
    <name type="synonym">Common thornapple</name>
    <dbReference type="NCBI Taxonomy" id="4076"/>
    <lineage>
        <taxon>Eukaryota</taxon>
        <taxon>Viridiplantae</taxon>
        <taxon>Streptophyta</taxon>
        <taxon>Embryophyta</taxon>
        <taxon>Tracheophyta</taxon>
        <taxon>Spermatophyta</taxon>
        <taxon>Magnoliopsida</taxon>
        <taxon>eudicotyledons</taxon>
        <taxon>Gunneridae</taxon>
        <taxon>Pentapetalae</taxon>
        <taxon>asterids</taxon>
        <taxon>lamiids</taxon>
        <taxon>Solanales</taxon>
        <taxon>Solanaceae</taxon>
        <taxon>Solanoideae</taxon>
        <taxon>Datureae</taxon>
        <taxon>Datura</taxon>
    </lineage>
</organism>
<reference evidence="1 2" key="1">
    <citation type="journal article" date="2021" name="BMC Genomics">
        <title>Datura genome reveals duplications of psychoactive alkaloid biosynthetic genes and high mutation rate following tissue culture.</title>
        <authorList>
            <person name="Rajewski A."/>
            <person name="Carter-House D."/>
            <person name="Stajich J."/>
            <person name="Litt A."/>
        </authorList>
    </citation>
    <scope>NUCLEOTIDE SEQUENCE [LARGE SCALE GENOMIC DNA]</scope>
    <source>
        <strain evidence="1">AR-01</strain>
    </source>
</reference>
<evidence type="ECO:0000313" key="1">
    <source>
        <dbReference type="EMBL" id="MCE5166464.1"/>
    </source>
</evidence>
<comment type="caution">
    <text evidence="1">The sequence shown here is derived from an EMBL/GenBank/DDBJ whole genome shotgun (WGS) entry which is preliminary data.</text>
</comment>
<keyword evidence="2" id="KW-1185">Reference proteome</keyword>
<evidence type="ECO:0000313" key="2">
    <source>
        <dbReference type="Proteomes" id="UP000823775"/>
    </source>
</evidence>
<proteinExistence type="predicted"/>
<name>A0ABS8Y8M9_DATST</name>
<accession>A0ABS8Y8M9</accession>
<dbReference type="Proteomes" id="UP000823775">
    <property type="component" value="Unassembled WGS sequence"/>
</dbReference>